<feature type="transmembrane region" description="Helical" evidence="5">
    <location>
        <begin position="119"/>
        <end position="142"/>
    </location>
</feature>
<dbReference type="Ensembl" id="ENSAPOT00000011922.1">
    <property type="protein sequence ID" value="ENSAPOP00000003343.1"/>
    <property type="gene ID" value="ENSAPOG00000004819.1"/>
</dbReference>
<evidence type="ECO:0000313" key="6">
    <source>
        <dbReference type="Ensembl" id="ENSAPOP00000003343.1"/>
    </source>
</evidence>
<dbReference type="InterPro" id="IPR039951">
    <property type="entry name" value="TMEM114/TMEM235"/>
</dbReference>
<evidence type="ECO:0000256" key="1">
    <source>
        <dbReference type="ARBA" id="ARBA00004141"/>
    </source>
</evidence>
<feature type="transmembrane region" description="Helical" evidence="5">
    <location>
        <begin position="168"/>
        <end position="192"/>
    </location>
</feature>
<dbReference type="PANTHER" id="PTHR20516:SF1">
    <property type="entry name" value="TRANSMEMBRANE PROTEIN 235"/>
    <property type="match status" value="1"/>
</dbReference>
<accession>A0A3Q1EHW1</accession>
<evidence type="ECO:0000256" key="3">
    <source>
        <dbReference type="ARBA" id="ARBA00022989"/>
    </source>
</evidence>
<dbReference type="Gene3D" id="1.20.140.150">
    <property type="match status" value="1"/>
</dbReference>
<evidence type="ECO:0000313" key="7">
    <source>
        <dbReference type="Proteomes" id="UP000257200"/>
    </source>
</evidence>
<proteinExistence type="predicted"/>
<keyword evidence="2 5" id="KW-0812">Transmembrane</keyword>
<feature type="transmembrane region" description="Helical" evidence="5">
    <location>
        <begin position="85"/>
        <end position="107"/>
    </location>
</feature>
<organism evidence="6 7">
    <name type="scientific">Acanthochromis polyacanthus</name>
    <name type="common">spiny chromis</name>
    <dbReference type="NCBI Taxonomy" id="80966"/>
    <lineage>
        <taxon>Eukaryota</taxon>
        <taxon>Metazoa</taxon>
        <taxon>Chordata</taxon>
        <taxon>Craniata</taxon>
        <taxon>Vertebrata</taxon>
        <taxon>Euteleostomi</taxon>
        <taxon>Actinopterygii</taxon>
        <taxon>Neopterygii</taxon>
        <taxon>Teleostei</taxon>
        <taxon>Neoteleostei</taxon>
        <taxon>Acanthomorphata</taxon>
        <taxon>Ovalentaria</taxon>
        <taxon>Pomacentridae</taxon>
        <taxon>Acanthochromis</taxon>
    </lineage>
</organism>
<name>A0A3Q1EHW1_9TELE</name>
<dbReference type="GeneTree" id="ENSGT00390000011615"/>
<reference evidence="6" key="1">
    <citation type="submission" date="2025-08" db="UniProtKB">
        <authorList>
            <consortium name="Ensembl"/>
        </authorList>
    </citation>
    <scope>IDENTIFICATION</scope>
</reference>
<dbReference type="Proteomes" id="UP000257200">
    <property type="component" value="Unplaced"/>
</dbReference>
<dbReference type="InterPro" id="IPR004031">
    <property type="entry name" value="PMP22/EMP/MP20/Claudin"/>
</dbReference>
<evidence type="ECO:0000256" key="2">
    <source>
        <dbReference type="ARBA" id="ARBA00022692"/>
    </source>
</evidence>
<dbReference type="Pfam" id="PF13903">
    <property type="entry name" value="Claudin_2"/>
    <property type="match status" value="1"/>
</dbReference>
<comment type="subcellular location">
    <subcellularLocation>
        <location evidence="1">Membrane</location>
        <topology evidence="1">Multi-pass membrane protein</topology>
    </subcellularLocation>
</comment>
<dbReference type="InParanoid" id="A0A3Q1EHW1"/>
<dbReference type="AlphaFoldDB" id="A0A3Q1EHW1"/>
<evidence type="ECO:0000256" key="4">
    <source>
        <dbReference type="ARBA" id="ARBA00023136"/>
    </source>
</evidence>
<keyword evidence="4 5" id="KW-0472">Membrane</keyword>
<evidence type="ECO:0000256" key="5">
    <source>
        <dbReference type="SAM" id="Phobius"/>
    </source>
</evidence>
<keyword evidence="3 5" id="KW-1133">Transmembrane helix</keyword>
<keyword evidence="7" id="KW-1185">Reference proteome</keyword>
<dbReference type="GO" id="GO:0016324">
    <property type="term" value="C:apical plasma membrane"/>
    <property type="evidence" value="ECO:0007669"/>
    <property type="project" value="TreeGrafter"/>
</dbReference>
<reference evidence="6" key="2">
    <citation type="submission" date="2025-09" db="UniProtKB">
        <authorList>
            <consortium name="Ensembl"/>
        </authorList>
    </citation>
    <scope>IDENTIFICATION</scope>
</reference>
<dbReference type="PANTHER" id="PTHR20516">
    <property type="entry name" value="TRANSMEMBRANE PROTEIN 114/235 FAMILY MEMBER"/>
    <property type="match status" value="1"/>
</dbReference>
<protein>
    <submittedName>
        <fullName evidence="6">Transmembrane protein 235</fullName>
    </submittedName>
</protein>
<sequence>MMKYGPVVLTGGLTGLLSFGLLAVAIGTDYWYIIDVNKPNCTGPDDLSSHSGLWTINEGANRSSVIPSFTANMSSLSEAERHLLGLHKVVVILLPLSLVLLVLGWIFGLVSSLACSPKLLAASACYFLFCSLFTLSGVSIYIKYSNQAMEEFQRIVSPENLVYVDVSFGWSLATAWLSYSLEVATGLLLMLAARIIQMKGHYDSGVAIAML</sequence>